<comment type="caution">
    <text evidence="1">The sequence shown here is derived from an EMBL/GenBank/DDBJ whole genome shotgun (WGS) entry which is preliminary data.</text>
</comment>
<gene>
    <name evidence="1" type="ORF">LEP1GSC158_1042</name>
</gene>
<protein>
    <submittedName>
        <fullName evidence="1">Uncharacterized protein</fullName>
    </submittedName>
</protein>
<proteinExistence type="predicted"/>
<dbReference type="Proteomes" id="UP000012089">
    <property type="component" value="Unassembled WGS sequence"/>
</dbReference>
<accession>M6HD30</accession>
<dbReference type="AlphaFoldDB" id="M6HD30"/>
<name>M6HD30_LEPIR</name>
<sequence>MTFRKLFLISLRRTHLKTKFLFIKLQKVKFDFRKRHKIVLFTKIEHI</sequence>
<organism evidence="1 2">
    <name type="scientific">Leptospira interrogans serovar Zanoni str. LT2156</name>
    <dbReference type="NCBI Taxonomy" id="1001601"/>
    <lineage>
        <taxon>Bacteria</taxon>
        <taxon>Pseudomonadati</taxon>
        <taxon>Spirochaetota</taxon>
        <taxon>Spirochaetia</taxon>
        <taxon>Leptospirales</taxon>
        <taxon>Leptospiraceae</taxon>
        <taxon>Leptospira</taxon>
    </lineage>
</organism>
<evidence type="ECO:0000313" key="1">
    <source>
        <dbReference type="EMBL" id="EMM95233.1"/>
    </source>
</evidence>
<dbReference type="EMBL" id="AFMF02000031">
    <property type="protein sequence ID" value="EMM95233.1"/>
    <property type="molecule type" value="Genomic_DNA"/>
</dbReference>
<evidence type="ECO:0000313" key="2">
    <source>
        <dbReference type="Proteomes" id="UP000012089"/>
    </source>
</evidence>
<reference evidence="1 2" key="1">
    <citation type="submission" date="2013-01" db="EMBL/GenBank/DDBJ databases">
        <authorList>
            <person name="Harkins D.M."/>
            <person name="Durkin A.S."/>
            <person name="Brinkac L.M."/>
            <person name="Haft D.H."/>
            <person name="Selengut J.D."/>
            <person name="Sanka R."/>
            <person name="DePew J."/>
            <person name="Purushe J."/>
            <person name="Tulsiani S.M."/>
            <person name="Graham G.C."/>
            <person name="Burns M.-A."/>
            <person name="Dohnt M.F."/>
            <person name="Smythe L.D."/>
            <person name="McKay D.B."/>
            <person name="Craig S.B."/>
            <person name="Vinetz J.M."/>
            <person name="Sutton G.G."/>
            <person name="Nierman W.C."/>
            <person name="Fouts D.E."/>
        </authorList>
    </citation>
    <scope>NUCLEOTIDE SEQUENCE [LARGE SCALE GENOMIC DNA]</scope>
    <source>
        <strain evidence="1 2">LT2156</strain>
    </source>
</reference>